<feature type="region of interest" description="Disordered" evidence="1">
    <location>
        <begin position="112"/>
        <end position="143"/>
    </location>
</feature>
<comment type="caution">
    <text evidence="2">The sequence shown here is derived from an EMBL/GenBank/DDBJ whole genome shotgun (WGS) entry which is preliminary data.</text>
</comment>
<accession>A0A4C1YPU8</accession>
<keyword evidence="3" id="KW-1185">Reference proteome</keyword>
<gene>
    <name evidence="2" type="ORF">EVAR_52611_1</name>
</gene>
<dbReference type="OrthoDB" id="425681at2759"/>
<organism evidence="2 3">
    <name type="scientific">Eumeta variegata</name>
    <name type="common">Bagworm moth</name>
    <name type="synonym">Eumeta japonica</name>
    <dbReference type="NCBI Taxonomy" id="151549"/>
    <lineage>
        <taxon>Eukaryota</taxon>
        <taxon>Metazoa</taxon>
        <taxon>Ecdysozoa</taxon>
        <taxon>Arthropoda</taxon>
        <taxon>Hexapoda</taxon>
        <taxon>Insecta</taxon>
        <taxon>Pterygota</taxon>
        <taxon>Neoptera</taxon>
        <taxon>Endopterygota</taxon>
        <taxon>Lepidoptera</taxon>
        <taxon>Glossata</taxon>
        <taxon>Ditrysia</taxon>
        <taxon>Tineoidea</taxon>
        <taxon>Psychidae</taxon>
        <taxon>Oiketicinae</taxon>
        <taxon>Eumeta</taxon>
    </lineage>
</organism>
<dbReference type="EMBL" id="BGZK01001309">
    <property type="protein sequence ID" value="GBP76922.1"/>
    <property type="molecule type" value="Genomic_DNA"/>
</dbReference>
<name>A0A4C1YPU8_EUMVA</name>
<dbReference type="AlphaFoldDB" id="A0A4C1YPU8"/>
<evidence type="ECO:0000313" key="2">
    <source>
        <dbReference type="EMBL" id="GBP76922.1"/>
    </source>
</evidence>
<dbReference type="Proteomes" id="UP000299102">
    <property type="component" value="Unassembled WGS sequence"/>
</dbReference>
<reference evidence="2 3" key="1">
    <citation type="journal article" date="2019" name="Commun. Biol.">
        <title>The bagworm genome reveals a unique fibroin gene that provides high tensile strength.</title>
        <authorList>
            <person name="Kono N."/>
            <person name="Nakamura H."/>
            <person name="Ohtoshi R."/>
            <person name="Tomita M."/>
            <person name="Numata K."/>
            <person name="Arakawa K."/>
        </authorList>
    </citation>
    <scope>NUCLEOTIDE SEQUENCE [LARGE SCALE GENOMIC DNA]</scope>
</reference>
<protein>
    <submittedName>
        <fullName evidence="2">Uncharacterized protein</fullName>
    </submittedName>
</protein>
<evidence type="ECO:0000313" key="3">
    <source>
        <dbReference type="Proteomes" id="UP000299102"/>
    </source>
</evidence>
<sequence>MDELSVKCLLNADDQVILKINESVKKRGMKDVHPNIHDRLRKAQQRVSQGNGIKFIKDHCGRSIRALLRYMRAWEPLESRRSPLAMSTRNPERIISACILELIRISIDGGKAGEEMREASARGGGRRASDRLAFALPASRDRG</sequence>
<proteinExistence type="predicted"/>
<evidence type="ECO:0000256" key="1">
    <source>
        <dbReference type="SAM" id="MobiDB-lite"/>
    </source>
</evidence>